<comment type="caution">
    <text evidence="2">The sequence shown here is derived from an EMBL/GenBank/DDBJ whole genome shotgun (WGS) entry which is preliminary data.</text>
</comment>
<dbReference type="Proteomes" id="UP000229970">
    <property type="component" value="Unassembled WGS sequence"/>
</dbReference>
<feature type="coiled-coil region" evidence="1">
    <location>
        <begin position="24"/>
        <end position="72"/>
    </location>
</feature>
<name>A0A2N9XC69_9NEIS</name>
<dbReference type="EMBL" id="MEIP01000027">
    <property type="protein sequence ID" value="PIT44242.1"/>
    <property type="molecule type" value="Genomic_DNA"/>
</dbReference>
<keyword evidence="1" id="KW-0175">Coiled coil</keyword>
<dbReference type="AlphaFoldDB" id="A0A2N9XC69"/>
<evidence type="ECO:0000256" key="1">
    <source>
        <dbReference type="SAM" id="Coils"/>
    </source>
</evidence>
<sequence>MADVSTIFSFVKKLANGVTDAMTAEVLRERINLINDQLDILRTAHEAAQKELADCKAKCNALENEVARYRETEQFVIKNGAAFKKDATGRYSDVPLCPRCHNPISGSGMLGIPMQCIPCHHVTNLHPSKVDSVVAELNKSLE</sequence>
<proteinExistence type="predicted"/>
<reference evidence="2 3" key="1">
    <citation type="journal article" date="2017" name="MBio">
        <title>Type VI secretion-mediated competition in the bee gut microbiome.</title>
        <authorList>
            <person name="Steele M.I."/>
            <person name="Kwong W.K."/>
            <person name="Powell J.E."/>
            <person name="Whiteley M."/>
            <person name="Moran N.A."/>
        </authorList>
    </citation>
    <scope>NUCLEOTIDE SEQUENCE [LARGE SCALE GENOMIC DNA]</scope>
    <source>
        <strain evidence="2 3">Ruf1-X</strain>
    </source>
</reference>
<evidence type="ECO:0000313" key="3">
    <source>
        <dbReference type="Proteomes" id="UP000229970"/>
    </source>
</evidence>
<protein>
    <submittedName>
        <fullName evidence="2">Uncharacterized protein</fullName>
    </submittedName>
</protein>
<gene>
    <name evidence="2" type="ORF">BHC46_10675</name>
</gene>
<organism evidence="2 3">
    <name type="scientific">Snodgrassella alvi</name>
    <dbReference type="NCBI Taxonomy" id="1196083"/>
    <lineage>
        <taxon>Bacteria</taxon>
        <taxon>Pseudomonadati</taxon>
        <taxon>Pseudomonadota</taxon>
        <taxon>Betaproteobacteria</taxon>
        <taxon>Neisseriales</taxon>
        <taxon>Neisseriaceae</taxon>
        <taxon>Snodgrassella</taxon>
    </lineage>
</organism>
<dbReference type="RefSeq" id="WP_100121326.1">
    <property type="nucleotide sequence ID" value="NZ_MEIP01000027.1"/>
</dbReference>
<accession>A0A2N9XC69</accession>
<evidence type="ECO:0000313" key="2">
    <source>
        <dbReference type="EMBL" id="PIT44242.1"/>
    </source>
</evidence>